<name>A0A2T0FN73_9ASCO</name>
<dbReference type="GeneID" id="36517810"/>
<dbReference type="RefSeq" id="XP_024666387.1">
    <property type="nucleotide sequence ID" value="XM_024810619.1"/>
</dbReference>
<proteinExistence type="predicted"/>
<evidence type="ECO:0000313" key="2">
    <source>
        <dbReference type="Proteomes" id="UP000238350"/>
    </source>
</evidence>
<evidence type="ECO:0000313" key="1">
    <source>
        <dbReference type="EMBL" id="PRT56442.1"/>
    </source>
</evidence>
<organism evidence="1 2">
    <name type="scientific">Wickerhamiella sorbophila</name>
    <dbReference type="NCBI Taxonomy" id="45607"/>
    <lineage>
        <taxon>Eukaryota</taxon>
        <taxon>Fungi</taxon>
        <taxon>Dikarya</taxon>
        <taxon>Ascomycota</taxon>
        <taxon>Saccharomycotina</taxon>
        <taxon>Dipodascomycetes</taxon>
        <taxon>Dipodascales</taxon>
        <taxon>Trichomonascaceae</taxon>
        <taxon>Wickerhamiella</taxon>
    </lineage>
</organism>
<reference evidence="1 2" key="1">
    <citation type="submission" date="2017-04" db="EMBL/GenBank/DDBJ databases">
        <title>Genome sequencing of [Candida] sorbophila.</title>
        <authorList>
            <person name="Ahn J.O."/>
        </authorList>
    </citation>
    <scope>NUCLEOTIDE SEQUENCE [LARGE SCALE GENOMIC DNA]</scope>
    <source>
        <strain evidence="1 2">DS02</strain>
    </source>
</reference>
<dbReference type="EMBL" id="NDIQ01000022">
    <property type="protein sequence ID" value="PRT56442.1"/>
    <property type="molecule type" value="Genomic_DNA"/>
</dbReference>
<dbReference type="Proteomes" id="UP000238350">
    <property type="component" value="Unassembled WGS sequence"/>
</dbReference>
<sequence>MHEPTLQELQIEQINQRCKIAALYSDLLRMTPPNKKIVNAAHDWSLRNIETIVDDIVANIPNQRPAKNPYSQYFLTSGLDPGELSMVVRDLIEAMEQHSAISTRIEQHGKGLF</sequence>
<keyword evidence="2" id="KW-1185">Reference proteome</keyword>
<accession>A0A2T0FN73</accession>
<protein>
    <submittedName>
        <fullName evidence="1">Uncharacterized protein</fullName>
    </submittedName>
</protein>
<gene>
    <name evidence="1" type="ORF">B9G98_04062</name>
</gene>
<dbReference type="AlphaFoldDB" id="A0A2T0FN73"/>
<comment type="caution">
    <text evidence="1">The sequence shown here is derived from an EMBL/GenBank/DDBJ whole genome shotgun (WGS) entry which is preliminary data.</text>
</comment>